<sequence>MATTTLTCDPATKRCQTPDFGIKETDGGPTAVSWTVKPPTGWQLTGNPGAYYAGKGINDVKVIAWDANSLTCRWHAEGQGFLFRTKGSVAGYCYAEGALTPPPPPPKKPARKK</sequence>
<evidence type="ECO:0000313" key="1">
    <source>
        <dbReference type="EMBL" id="QFY59925.1"/>
    </source>
</evidence>
<protein>
    <submittedName>
        <fullName evidence="1">Uncharacterized protein</fullName>
    </submittedName>
</protein>
<dbReference type="KEGG" id="rgr:FZ934_05440"/>
<proteinExistence type="predicted"/>
<gene>
    <name evidence="1" type="ORF">FZ934_05440</name>
</gene>
<dbReference type="OrthoDB" id="8372597at2"/>
<organism evidence="1 2">
    <name type="scientific">Rhizobium grahamii</name>
    <dbReference type="NCBI Taxonomy" id="1120045"/>
    <lineage>
        <taxon>Bacteria</taxon>
        <taxon>Pseudomonadati</taxon>
        <taxon>Pseudomonadota</taxon>
        <taxon>Alphaproteobacteria</taxon>
        <taxon>Hyphomicrobiales</taxon>
        <taxon>Rhizobiaceae</taxon>
        <taxon>Rhizobium/Agrobacterium group</taxon>
        <taxon>Rhizobium</taxon>
    </lineage>
</organism>
<dbReference type="Proteomes" id="UP000326881">
    <property type="component" value="Chromosome"/>
</dbReference>
<dbReference type="RefSeq" id="WP_153270226.1">
    <property type="nucleotide sequence ID" value="NZ_CP043498.1"/>
</dbReference>
<dbReference type="EMBL" id="CP043498">
    <property type="protein sequence ID" value="QFY59925.1"/>
    <property type="molecule type" value="Genomic_DNA"/>
</dbReference>
<keyword evidence="2" id="KW-1185">Reference proteome</keyword>
<accession>A0A5Q0C3U0</accession>
<dbReference type="AlphaFoldDB" id="A0A5Q0C3U0"/>
<name>A0A5Q0C3U0_9HYPH</name>
<evidence type="ECO:0000313" key="2">
    <source>
        <dbReference type="Proteomes" id="UP000326881"/>
    </source>
</evidence>
<reference evidence="1 2" key="1">
    <citation type="submission" date="2019-08" db="EMBL/GenBank/DDBJ databases">
        <title>Prosopis cineraria nodule microbiome.</title>
        <authorList>
            <person name="Ali R."/>
            <person name="Chaluvadi S.R."/>
            <person name="Wang X."/>
        </authorList>
    </citation>
    <scope>NUCLEOTIDE SEQUENCE [LARGE SCALE GENOMIC DNA]</scope>
    <source>
        <strain evidence="1 2">BG7</strain>
    </source>
</reference>